<dbReference type="Gene3D" id="1.20.1250.20">
    <property type="entry name" value="MFS general substrate transporter like domains"/>
    <property type="match status" value="2"/>
</dbReference>
<evidence type="ECO:0000256" key="1">
    <source>
        <dbReference type="ARBA" id="ARBA00004141"/>
    </source>
</evidence>
<keyword evidence="2" id="KW-1133">Transmembrane helix</keyword>
<feature type="transmembrane region" description="Helical" evidence="2">
    <location>
        <begin position="367"/>
        <end position="390"/>
    </location>
</feature>
<comment type="subcellular location">
    <subcellularLocation>
        <location evidence="1">Membrane</location>
        <topology evidence="1">Multi-pass membrane protein</topology>
    </subcellularLocation>
</comment>
<dbReference type="PANTHER" id="PTHR45757:SF11">
    <property type="entry name" value="MAJOR FACILITATOR SUPERFAMILY (MFS) PROFILE DOMAIN-CONTAINING PROTEIN"/>
    <property type="match status" value="1"/>
</dbReference>
<dbReference type="WBParaSite" id="L893_g14883.t1">
    <property type="protein sequence ID" value="L893_g14883.t1"/>
    <property type="gene ID" value="L893_g14883"/>
</dbReference>
<feature type="transmembrane region" description="Helical" evidence="2">
    <location>
        <begin position="174"/>
        <end position="194"/>
    </location>
</feature>
<sequence>MDRLRISIILLTLVCMSLLVANTVLFNFTVICMEPLDTAGAAGNGTRRFSAFEEGWIFSIVSIGAIAGTYPAIYTTSALGLRHSLSIFGIISGIATMLMSVASSSFYSIMAVRFVQGFSLALAHLACGAVPVSWGGAKSRGLFISILSVSYQLGPFMAMWNSGYFCTSPYGWQGVYYLYGFMTLISSTVFFLIYSNSPHTNRFASKREIAAIDEVQPHLVKKQAIPYTRMVKSRSFWGLVAAAIASCIGYKVFLLYGPIYVKNVLKFEVHQTGLLAALPYLLSIVSKILSGVYLDRARCMGQHIRCVSFTAFFQLAMAFSFIALTFISPEMTFIPGALFTLSMVVSGVHHVGLMNACQIIAQQYTHILTSILAAEISIGGFLLPPVIAFFVPHYSKSEWSTVFYGIAAILFLTAIIFVSLTKVKPASWTESDRKKEDQMLEQETSLSA</sequence>
<feature type="transmembrane region" description="Helical" evidence="2">
    <location>
        <begin position="141"/>
        <end position="162"/>
    </location>
</feature>
<feature type="transmembrane region" description="Helical" evidence="2">
    <location>
        <begin position="85"/>
        <end position="108"/>
    </location>
</feature>
<keyword evidence="4" id="KW-1185">Reference proteome</keyword>
<dbReference type="InterPro" id="IPR011701">
    <property type="entry name" value="MFS"/>
</dbReference>
<dbReference type="PROSITE" id="PS50850">
    <property type="entry name" value="MFS"/>
    <property type="match status" value="1"/>
</dbReference>
<evidence type="ECO:0000313" key="4">
    <source>
        <dbReference type="Proteomes" id="UP000095287"/>
    </source>
</evidence>
<dbReference type="SUPFAM" id="SSF103473">
    <property type="entry name" value="MFS general substrate transporter"/>
    <property type="match status" value="1"/>
</dbReference>
<name>A0A1I7YCF7_9BILA</name>
<dbReference type="Proteomes" id="UP000095287">
    <property type="component" value="Unplaced"/>
</dbReference>
<keyword evidence="2" id="KW-0472">Membrane</keyword>
<feature type="transmembrane region" description="Helical" evidence="2">
    <location>
        <begin position="55"/>
        <end position="73"/>
    </location>
</feature>
<evidence type="ECO:0000313" key="5">
    <source>
        <dbReference type="WBParaSite" id="L893_g14883.t1"/>
    </source>
</evidence>
<feature type="transmembrane region" description="Helical" evidence="2">
    <location>
        <begin position="333"/>
        <end position="355"/>
    </location>
</feature>
<dbReference type="GO" id="GO:0016020">
    <property type="term" value="C:membrane"/>
    <property type="evidence" value="ECO:0007669"/>
    <property type="project" value="UniProtKB-SubCell"/>
</dbReference>
<evidence type="ECO:0000259" key="3">
    <source>
        <dbReference type="PROSITE" id="PS50850"/>
    </source>
</evidence>
<feature type="transmembrane region" description="Helical" evidence="2">
    <location>
        <begin position="236"/>
        <end position="261"/>
    </location>
</feature>
<feature type="transmembrane region" description="Helical" evidence="2">
    <location>
        <begin position="402"/>
        <end position="420"/>
    </location>
</feature>
<feature type="domain" description="Major facilitator superfamily (MFS) profile" evidence="3">
    <location>
        <begin position="1"/>
        <end position="425"/>
    </location>
</feature>
<feature type="transmembrane region" description="Helical" evidence="2">
    <location>
        <begin position="114"/>
        <end position="134"/>
    </location>
</feature>
<dbReference type="Pfam" id="PF07690">
    <property type="entry name" value="MFS_1"/>
    <property type="match status" value="1"/>
</dbReference>
<feature type="transmembrane region" description="Helical" evidence="2">
    <location>
        <begin position="7"/>
        <end position="28"/>
    </location>
</feature>
<feature type="transmembrane region" description="Helical" evidence="2">
    <location>
        <begin position="273"/>
        <end position="294"/>
    </location>
</feature>
<reference evidence="5" key="1">
    <citation type="submission" date="2016-11" db="UniProtKB">
        <authorList>
            <consortium name="WormBaseParasite"/>
        </authorList>
    </citation>
    <scope>IDENTIFICATION</scope>
</reference>
<keyword evidence="2" id="KW-0812">Transmembrane</keyword>
<organism evidence="4 5">
    <name type="scientific">Steinernema glaseri</name>
    <dbReference type="NCBI Taxonomy" id="37863"/>
    <lineage>
        <taxon>Eukaryota</taxon>
        <taxon>Metazoa</taxon>
        <taxon>Ecdysozoa</taxon>
        <taxon>Nematoda</taxon>
        <taxon>Chromadorea</taxon>
        <taxon>Rhabditida</taxon>
        <taxon>Tylenchina</taxon>
        <taxon>Panagrolaimomorpha</taxon>
        <taxon>Strongyloidoidea</taxon>
        <taxon>Steinernematidae</taxon>
        <taxon>Steinernema</taxon>
    </lineage>
</organism>
<dbReference type="InterPro" id="IPR036259">
    <property type="entry name" value="MFS_trans_sf"/>
</dbReference>
<feature type="transmembrane region" description="Helical" evidence="2">
    <location>
        <begin position="306"/>
        <end position="327"/>
    </location>
</feature>
<dbReference type="PANTHER" id="PTHR45757">
    <property type="entry name" value="PROTEIN CBG23364-RELATED"/>
    <property type="match status" value="1"/>
</dbReference>
<proteinExistence type="predicted"/>
<evidence type="ECO:0000256" key="2">
    <source>
        <dbReference type="SAM" id="Phobius"/>
    </source>
</evidence>
<dbReference type="GO" id="GO:0022857">
    <property type="term" value="F:transmembrane transporter activity"/>
    <property type="evidence" value="ECO:0007669"/>
    <property type="project" value="InterPro"/>
</dbReference>
<protein>
    <submittedName>
        <fullName evidence="5">MFS domain-containing protein</fullName>
    </submittedName>
</protein>
<dbReference type="InterPro" id="IPR020846">
    <property type="entry name" value="MFS_dom"/>
</dbReference>
<accession>A0A1I7YCF7</accession>
<dbReference type="AlphaFoldDB" id="A0A1I7YCF7"/>